<feature type="compositionally biased region" description="Acidic residues" evidence="1">
    <location>
        <begin position="420"/>
        <end position="431"/>
    </location>
</feature>
<evidence type="ECO:0000256" key="1">
    <source>
        <dbReference type="SAM" id="MobiDB-lite"/>
    </source>
</evidence>
<dbReference type="Proteomes" id="UP000250043">
    <property type="component" value="Unassembled WGS sequence"/>
</dbReference>
<evidence type="ECO:0000313" key="3">
    <source>
        <dbReference type="Proteomes" id="UP000250043"/>
    </source>
</evidence>
<proteinExistence type="predicted"/>
<feature type="region of interest" description="Disordered" evidence="1">
    <location>
        <begin position="169"/>
        <end position="263"/>
    </location>
</feature>
<dbReference type="AlphaFoldDB" id="A0A8E2DGN5"/>
<gene>
    <name evidence="2" type="ORF">OBBRIDRAFT_797451</name>
</gene>
<keyword evidence="3" id="KW-1185">Reference proteome</keyword>
<feature type="region of interest" description="Disordered" evidence="1">
    <location>
        <begin position="1"/>
        <end position="38"/>
    </location>
</feature>
<feature type="compositionally biased region" description="Acidic residues" evidence="1">
    <location>
        <begin position="241"/>
        <end position="257"/>
    </location>
</feature>
<evidence type="ECO:0000313" key="2">
    <source>
        <dbReference type="EMBL" id="OCH86157.1"/>
    </source>
</evidence>
<accession>A0A8E2DGN5</accession>
<feature type="compositionally biased region" description="Basic and acidic residues" evidence="1">
    <location>
        <begin position="351"/>
        <end position="362"/>
    </location>
</feature>
<feature type="region of interest" description="Disordered" evidence="1">
    <location>
        <begin position="501"/>
        <end position="538"/>
    </location>
</feature>
<reference evidence="2 3" key="1">
    <citation type="submission" date="2016-07" db="EMBL/GenBank/DDBJ databases">
        <title>Draft genome of the white-rot fungus Obba rivulosa 3A-2.</title>
        <authorList>
            <consortium name="DOE Joint Genome Institute"/>
            <person name="Miettinen O."/>
            <person name="Riley R."/>
            <person name="Acob R."/>
            <person name="Barry K."/>
            <person name="Cullen D."/>
            <person name="De Vries R."/>
            <person name="Hainaut M."/>
            <person name="Hatakka A."/>
            <person name="Henrissat B."/>
            <person name="Hilden K."/>
            <person name="Kuo R."/>
            <person name="Labutti K."/>
            <person name="Lipzen A."/>
            <person name="Makela M.R."/>
            <person name="Sandor L."/>
            <person name="Spatafora J.W."/>
            <person name="Grigoriev I.V."/>
            <person name="Hibbett D.S."/>
        </authorList>
    </citation>
    <scope>NUCLEOTIDE SEQUENCE [LARGE SCALE GENOMIC DNA]</scope>
    <source>
        <strain evidence="2 3">3A-2</strain>
    </source>
</reference>
<feature type="region of interest" description="Disordered" evidence="1">
    <location>
        <begin position="275"/>
        <end position="431"/>
    </location>
</feature>
<sequence>MTRPPTSHTRRRTPSILQCQRKPETPPKLSGSSRSPIRSYWTTPGTSCLPSRERTDATASGYGRVGTGWRPCKPPSLWLYGYALTIFYYSARVWGRSLICADVHRHAQRCKLSKYVMCNHMQEAIAQAAVRQAEEAMRFGEEEDWEHGEDLEPISEGSQAAEPLIAGEHSGEDVEDVDLEEADPEDADPEDSDYDPEDDPFVWDSKLTPFPEESQATEPPIADEHSTEDVEDADLEKADLEDADLEDPEYDPEDDPFAWDSKLTFAAEDDSFATENMTAFKTTQYESHDDKQNNETGEVSNVPDSDDASFPDDPSATSSRRSHCPSPKANFVPDPFDAFDDDSSAENENTFLHDDHNAESLRRSPCLSPKVDYVPDPFDAPNDGEDTANEDAPLYGDSNAESLPLSPRFSPEDFIPDPFDAPDDGGDTEVEDEDRALHGIALPRLQDIPAWSIEGDNTVLDGEFNESLAQGNGTPHRLKPWHQGRLPIRRRPLIWRYIPEPAPVYEEEEEENWDRESTSSEEEELDNSPETDDEEDKD</sequence>
<feature type="compositionally biased region" description="Acidic residues" evidence="1">
    <location>
        <begin position="173"/>
        <end position="201"/>
    </location>
</feature>
<feature type="compositionally biased region" description="Acidic residues" evidence="1">
    <location>
        <begin position="505"/>
        <end position="538"/>
    </location>
</feature>
<organism evidence="2 3">
    <name type="scientific">Obba rivulosa</name>
    <dbReference type="NCBI Taxonomy" id="1052685"/>
    <lineage>
        <taxon>Eukaryota</taxon>
        <taxon>Fungi</taxon>
        <taxon>Dikarya</taxon>
        <taxon>Basidiomycota</taxon>
        <taxon>Agaricomycotina</taxon>
        <taxon>Agaricomycetes</taxon>
        <taxon>Polyporales</taxon>
        <taxon>Gelatoporiaceae</taxon>
        <taxon>Obba</taxon>
    </lineage>
</organism>
<name>A0A8E2DGN5_9APHY</name>
<protein>
    <submittedName>
        <fullName evidence="2">Uncharacterized protein</fullName>
    </submittedName>
</protein>
<feature type="compositionally biased region" description="Polar residues" evidence="1">
    <location>
        <begin position="275"/>
        <end position="285"/>
    </location>
</feature>
<dbReference type="EMBL" id="KV722541">
    <property type="protein sequence ID" value="OCH86157.1"/>
    <property type="molecule type" value="Genomic_DNA"/>
</dbReference>